<dbReference type="PANTHER" id="PTHR30203:SF24">
    <property type="entry name" value="BLR4935 PROTEIN"/>
    <property type="match status" value="1"/>
</dbReference>
<evidence type="ECO:0000256" key="3">
    <source>
        <dbReference type="SAM" id="MobiDB-lite"/>
    </source>
</evidence>
<dbReference type="SUPFAM" id="SSF56954">
    <property type="entry name" value="Outer membrane efflux proteins (OEP)"/>
    <property type="match status" value="1"/>
</dbReference>
<sequence>MKLSFYDFRWQLLVVTLTWPAIGSADASHTDPLSNEPSISSNDASPDGEVRQTLSSAQLVADILVANPQLEIVQAIWQAANSRIEQASALDDPTLSHSLAPLTIGHQQSDFSQNTIISQKLPWPGKRRLRAEAAAFDAKAAKENVGSLRLLLMATAKTLFADWYFIHQALDVNEINRRLLSEFHGIAVNHYATGLASKQDALRAEVEIALLDQQKIALERERRTLQARLNTLLNRAPDRPLPAPTKLNTELLLPKPATLQDIALQSRPDLREMAAHIQASKTRGDLAEKDFYPDFKVSAGYNNFWRQEEQRFIVGVEVNLPLDQDKRHAAEDEAQARIRQAEWKHTDRIAKIREDVQIAYELILESMHVYKLHQEKLLPLADETLKAALIDYRSGSGDFLTLISSENNRMQTQLQSERALADMHRHLAELEHAIGNVLPFSTVQANKDAAR</sequence>
<dbReference type="EMBL" id="CP157743">
    <property type="protein sequence ID" value="XBS22212.1"/>
    <property type="molecule type" value="Genomic_DNA"/>
</dbReference>
<gene>
    <name evidence="4" type="ORF">Q9L42_008815</name>
</gene>
<organism evidence="4 5">
    <name type="scientific">Methylomarinum roseum</name>
    <dbReference type="NCBI Taxonomy" id="3067653"/>
    <lineage>
        <taxon>Bacteria</taxon>
        <taxon>Pseudomonadati</taxon>
        <taxon>Pseudomonadota</taxon>
        <taxon>Gammaproteobacteria</taxon>
        <taxon>Methylococcales</taxon>
        <taxon>Methylococcaceae</taxon>
        <taxon>Methylomarinum</taxon>
    </lineage>
</organism>
<dbReference type="InterPro" id="IPR010131">
    <property type="entry name" value="MdtP/NodT-like"/>
</dbReference>
<feature type="coiled-coil region" evidence="2">
    <location>
        <begin position="201"/>
        <end position="235"/>
    </location>
</feature>
<dbReference type="AlphaFoldDB" id="A0AAU7NYY5"/>
<name>A0AAU7NYY5_9GAMM</name>
<dbReference type="InterPro" id="IPR003423">
    <property type="entry name" value="OMP_efflux"/>
</dbReference>
<dbReference type="Proteomes" id="UP001225378">
    <property type="component" value="Chromosome"/>
</dbReference>
<feature type="region of interest" description="Disordered" evidence="3">
    <location>
        <begin position="27"/>
        <end position="51"/>
    </location>
</feature>
<accession>A0AAU7NYY5</accession>
<evidence type="ECO:0000313" key="4">
    <source>
        <dbReference type="EMBL" id="XBS22212.1"/>
    </source>
</evidence>
<keyword evidence="2" id="KW-0175">Coiled coil</keyword>
<dbReference type="PANTHER" id="PTHR30203">
    <property type="entry name" value="OUTER MEMBRANE CATION EFFLUX PROTEIN"/>
    <property type="match status" value="1"/>
</dbReference>
<evidence type="ECO:0000256" key="1">
    <source>
        <dbReference type="ARBA" id="ARBA00007613"/>
    </source>
</evidence>
<dbReference type="GO" id="GO:0015562">
    <property type="term" value="F:efflux transmembrane transporter activity"/>
    <property type="evidence" value="ECO:0007669"/>
    <property type="project" value="InterPro"/>
</dbReference>
<protein>
    <submittedName>
        <fullName evidence="4">TolC family protein</fullName>
    </submittedName>
</protein>
<feature type="compositionally biased region" description="Polar residues" evidence="3">
    <location>
        <begin position="31"/>
        <end position="44"/>
    </location>
</feature>
<comment type="similarity">
    <text evidence="1">Belongs to the outer membrane factor (OMF) (TC 1.B.17) family.</text>
</comment>
<keyword evidence="5" id="KW-1185">Reference proteome</keyword>
<proteinExistence type="inferred from homology"/>
<dbReference type="RefSeq" id="WP_349432646.1">
    <property type="nucleotide sequence ID" value="NZ_CP157743.1"/>
</dbReference>
<evidence type="ECO:0000313" key="5">
    <source>
        <dbReference type="Proteomes" id="UP001225378"/>
    </source>
</evidence>
<evidence type="ECO:0000256" key="2">
    <source>
        <dbReference type="SAM" id="Coils"/>
    </source>
</evidence>
<dbReference type="Pfam" id="PF02321">
    <property type="entry name" value="OEP"/>
    <property type="match status" value="1"/>
</dbReference>
<dbReference type="Gene3D" id="1.20.1600.10">
    <property type="entry name" value="Outer membrane efflux proteins (OEP)"/>
    <property type="match status" value="1"/>
</dbReference>
<reference evidence="4 5" key="1">
    <citation type="journal article" date="2024" name="Microbiology">
        <title>Methylomarinum rosea sp. nov., a novel halophilic methanotrophic bacterium from the hypersaline Lake Elton.</title>
        <authorList>
            <person name="Suleimanov R.Z."/>
            <person name="Oshkin I.Y."/>
            <person name="Danilova O.V."/>
            <person name="Suzina N.E."/>
            <person name="Dedysh S.N."/>
        </authorList>
    </citation>
    <scope>NUCLEOTIDE SEQUENCE [LARGE SCALE GENOMIC DNA]</scope>
    <source>
        <strain evidence="4 5">Ch1-1</strain>
    </source>
</reference>
<dbReference type="KEGG" id="mech:Q9L42_008815"/>